<dbReference type="HOGENOM" id="CLU_031217_1_0_10"/>
<evidence type="ECO:0000259" key="3">
    <source>
        <dbReference type="Pfam" id="PF18962"/>
    </source>
</evidence>
<reference evidence="4" key="1">
    <citation type="submission" date="2006-03" db="EMBL/GenBank/DDBJ databases">
        <authorList>
            <person name="Bowman J."/>
            <person name="Ferriera S."/>
            <person name="Johnson J."/>
            <person name="Kravitz S."/>
            <person name="Halpern A."/>
            <person name="Remington K."/>
            <person name="Beeson K."/>
            <person name="Tran B."/>
            <person name="Rogers Y.-H."/>
            <person name="Friedman R."/>
            <person name="Venter J.C."/>
        </authorList>
    </citation>
    <scope>NUCLEOTIDE SEQUENCE [LARGE SCALE GENOMIC DNA]</scope>
    <source>
        <strain evidence="4">ATCC 700755</strain>
    </source>
</reference>
<dbReference type="KEGG" id="ptq:P700755_001099"/>
<evidence type="ECO:0000256" key="1">
    <source>
        <dbReference type="ARBA" id="ARBA00022729"/>
    </source>
</evidence>
<reference evidence="4" key="2">
    <citation type="submission" date="2012-09" db="EMBL/GenBank/DDBJ databases">
        <title>The complete sequence of Psychroflexus torquis an extreme psychrophile from sea-ice that is stimulated by light.</title>
        <authorList>
            <person name="Feng S."/>
            <person name="Powell S.M."/>
            <person name="Bowman J.P."/>
        </authorList>
    </citation>
    <scope>NUCLEOTIDE SEQUENCE [LARGE SCALE GENOMIC DNA]</scope>
    <source>
        <strain evidence="4">ATCC 700755</strain>
    </source>
</reference>
<dbReference type="InterPro" id="IPR013211">
    <property type="entry name" value="LVIVD"/>
</dbReference>
<sequence length="478" mass="53576">MKKKKNLKHIYSFLVLVLISASSYSQTPCENGFAGQYPCNDFDLMSQIDLNTLSASDGNDSWGWTDPEDGKEYAIMGLSNGTAFIDISNPTQPVYLGKLPTHTDPSIWRDMKVYGNYVFIVSEASGHGMQVFDLTRLRNVSNAPATFTNDAHYDGVGSAHNIVINPEEPYAYIVGDRNSYSGGAHIVDISDPLNPDLAGGYSGSFYTHDAQVVTYNGPDPDYAGREIFLGSNEDEVVFVDVTDKSNPTLISDISYTNFSYTHQGWLTEDQRYFFLGDETDELASGFDTKTIIFDLEDLDNPVIQQEYFGPTAAIDHNGYIKGDIFYLSNYTAGIRMLDISGIGNEEVNEVGFFDTYPENDGASFDGMWSNYPYFESGNIVISDIDRGFFLIRKSGTLETPDFENQDFKIFPNPASSYVQIQNTQENIQKIEIFNLLGQKIFSKDFQNEKQIQINLDTYDSGMYLLKMNNSITLKLIVK</sequence>
<dbReference type="InterPro" id="IPR026444">
    <property type="entry name" value="Secre_tail"/>
</dbReference>
<name>K4IDZ8_PSYTT</name>
<dbReference type="STRING" id="313595.P700755_001099"/>
<feature type="domain" description="Secretion system C-terminal sorting" evidence="3">
    <location>
        <begin position="409"/>
        <end position="476"/>
    </location>
</feature>
<keyword evidence="1 2" id="KW-0732">Signal</keyword>
<evidence type="ECO:0000313" key="5">
    <source>
        <dbReference type="Proteomes" id="UP000008514"/>
    </source>
</evidence>
<dbReference type="PANTHER" id="PTHR38787:SF3">
    <property type="entry name" value="REGULATORY P DOMAIN-CONTAINING PROTEIN"/>
    <property type="match status" value="1"/>
</dbReference>
<evidence type="ECO:0000256" key="2">
    <source>
        <dbReference type="SAM" id="SignalP"/>
    </source>
</evidence>
<dbReference type="Pfam" id="PF18962">
    <property type="entry name" value="Por_Secre_tail"/>
    <property type="match status" value="1"/>
</dbReference>
<proteinExistence type="predicted"/>
<dbReference type="NCBIfam" id="TIGR04183">
    <property type="entry name" value="Por_Secre_tail"/>
    <property type="match status" value="1"/>
</dbReference>
<protein>
    <submittedName>
        <fullName evidence="4">Secreted protein, putative</fullName>
    </submittedName>
</protein>
<gene>
    <name evidence="4" type="ordered locus">P700755_001099</name>
</gene>
<dbReference type="eggNOG" id="COG5276">
    <property type="taxonomic scope" value="Bacteria"/>
</dbReference>
<feature type="chain" id="PRO_5003877669" evidence="2">
    <location>
        <begin position="28"/>
        <end position="478"/>
    </location>
</feature>
<dbReference type="NCBIfam" id="TIGR04312">
    <property type="entry name" value="choice_anch_B"/>
    <property type="match status" value="1"/>
</dbReference>
<dbReference type="EMBL" id="CP003879">
    <property type="protein sequence ID" value="AFU68068.1"/>
    <property type="molecule type" value="Genomic_DNA"/>
</dbReference>
<dbReference type="Proteomes" id="UP000008514">
    <property type="component" value="Chromosome"/>
</dbReference>
<dbReference type="SUPFAM" id="SSF101908">
    <property type="entry name" value="Putative isomerase YbhE"/>
    <property type="match status" value="1"/>
</dbReference>
<feature type="signal peptide" evidence="2">
    <location>
        <begin position="1"/>
        <end position="27"/>
    </location>
</feature>
<accession>K4IDZ8</accession>
<evidence type="ECO:0000313" key="4">
    <source>
        <dbReference type="EMBL" id="AFU68068.1"/>
    </source>
</evidence>
<dbReference type="AlphaFoldDB" id="K4IDZ8"/>
<dbReference type="PANTHER" id="PTHR38787">
    <property type="entry name" value="REGULATORY P DOMAIN-CONTAINING PROTEIN"/>
    <property type="match status" value="1"/>
</dbReference>
<dbReference type="Pfam" id="PF08309">
    <property type="entry name" value="LVIVD"/>
    <property type="match status" value="3"/>
</dbReference>
<keyword evidence="5" id="KW-1185">Reference proteome</keyword>
<organism evidence="4 5">
    <name type="scientific">Psychroflexus torquis (strain ATCC 700755 / CIP 106069 / ACAM 623)</name>
    <dbReference type="NCBI Taxonomy" id="313595"/>
    <lineage>
        <taxon>Bacteria</taxon>
        <taxon>Pseudomonadati</taxon>
        <taxon>Bacteroidota</taxon>
        <taxon>Flavobacteriia</taxon>
        <taxon>Flavobacteriales</taxon>
        <taxon>Flavobacteriaceae</taxon>
        <taxon>Psychroflexus</taxon>
    </lineage>
</organism>
<dbReference type="InterPro" id="IPR027589">
    <property type="entry name" value="Choice_anch_B"/>
</dbReference>
<dbReference type="GO" id="GO:0005576">
    <property type="term" value="C:extracellular region"/>
    <property type="evidence" value="ECO:0007669"/>
    <property type="project" value="TreeGrafter"/>
</dbReference>